<evidence type="ECO:0000256" key="1">
    <source>
        <dbReference type="ARBA" id="ARBA00001974"/>
    </source>
</evidence>
<evidence type="ECO:0000256" key="5">
    <source>
        <dbReference type="ARBA" id="ARBA00023002"/>
    </source>
</evidence>
<name>A0ABQ6N6Z4_9STRA</name>
<evidence type="ECO:0000256" key="4">
    <source>
        <dbReference type="ARBA" id="ARBA00022857"/>
    </source>
</evidence>
<gene>
    <name evidence="6" type="ORF">TeGR_g14985</name>
</gene>
<dbReference type="InterPro" id="IPR036188">
    <property type="entry name" value="FAD/NAD-bd_sf"/>
</dbReference>
<dbReference type="PRINTS" id="PR00419">
    <property type="entry name" value="ADXRDTASE"/>
</dbReference>
<protein>
    <recommendedName>
        <fullName evidence="8">NADPH:adrenodoxin oxidoreductase, mitochondrial</fullName>
    </recommendedName>
</protein>
<evidence type="ECO:0000256" key="3">
    <source>
        <dbReference type="ARBA" id="ARBA00022827"/>
    </source>
</evidence>
<evidence type="ECO:0008006" key="8">
    <source>
        <dbReference type="Google" id="ProtNLM"/>
    </source>
</evidence>
<dbReference type="PANTHER" id="PTHR48467">
    <property type="entry name" value="GLUTAMATE SYNTHASE 1 [NADH], CHLOROPLASTIC-LIKE"/>
    <property type="match status" value="1"/>
</dbReference>
<keyword evidence="2" id="KW-0285">Flavoprotein</keyword>
<sequence length="491" mass="51208">MLAPLLPQCRPRLYSTAIVGSGPSAFYLAKSLLLSPSPPSSVSLFDASPAPFGLIRDGVAPDHQDVKNAANDYTRIFAAHPQLSFYGNVPVGTASSPGALPLSELREFFDVVALASGCQADRSLPLPVLGPAGAPLPGANPPAQVLTSRELVGFYNGRAGASPALPAAPGGRPLRAVVIGAGNVSLDASRVLLKAHLGQLGATDAPSGAVEKLAAIAEGGVEVAVVARRGVGQVKFGIKELREIFKASPGSYAFSLPPEELERSMNAATLAEIEGVRPKERLQKLLRTISSSPPPTPPPASSLSVRTLLSPAAYLADARGALRGVRFRPQVLSGPAGSQACADDPAAAPVDVACDLAVLSLGYVSTPLRGLERRHKGGRYEHEAGKVKGEEGVYLAGWVKRGAEGIVGTNIACAKETARSIVEDFGGKGGGAGEAEVREWLGGLGVEFTDWGGWERVDEVERDPARKRCEEQPREKVVDERELLEIARGAA</sequence>
<comment type="caution">
    <text evidence="6">The sequence shown here is derived from an EMBL/GenBank/DDBJ whole genome shotgun (WGS) entry which is preliminary data.</text>
</comment>
<keyword evidence="7" id="KW-1185">Reference proteome</keyword>
<dbReference type="SUPFAM" id="SSF51971">
    <property type="entry name" value="Nucleotide-binding domain"/>
    <property type="match status" value="1"/>
</dbReference>
<reference evidence="6 7" key="1">
    <citation type="journal article" date="2023" name="Commun. Biol.">
        <title>Genome analysis of Parmales, the sister group of diatoms, reveals the evolutionary specialization of diatoms from phago-mixotrophs to photoautotrophs.</title>
        <authorList>
            <person name="Ban H."/>
            <person name="Sato S."/>
            <person name="Yoshikawa S."/>
            <person name="Yamada K."/>
            <person name="Nakamura Y."/>
            <person name="Ichinomiya M."/>
            <person name="Sato N."/>
            <person name="Blanc-Mathieu R."/>
            <person name="Endo H."/>
            <person name="Kuwata A."/>
            <person name="Ogata H."/>
        </authorList>
    </citation>
    <scope>NUCLEOTIDE SEQUENCE [LARGE SCALE GENOMIC DNA]</scope>
</reference>
<evidence type="ECO:0000313" key="6">
    <source>
        <dbReference type="EMBL" id="GMI42188.1"/>
    </source>
</evidence>
<dbReference type="Gene3D" id="3.50.50.60">
    <property type="entry name" value="FAD/NAD(P)-binding domain"/>
    <property type="match status" value="1"/>
</dbReference>
<dbReference type="PANTHER" id="PTHR48467:SF1">
    <property type="entry name" value="GLUTAMATE SYNTHASE 1 [NADH], CHLOROPLASTIC-LIKE"/>
    <property type="match status" value="1"/>
</dbReference>
<dbReference type="Proteomes" id="UP001165060">
    <property type="component" value="Unassembled WGS sequence"/>
</dbReference>
<proteinExistence type="predicted"/>
<comment type="cofactor">
    <cofactor evidence="1">
        <name>FAD</name>
        <dbReference type="ChEBI" id="CHEBI:57692"/>
    </cofactor>
</comment>
<dbReference type="InterPro" id="IPR055275">
    <property type="entry name" value="Ferredox_Rdtase"/>
</dbReference>
<keyword evidence="4" id="KW-0521">NADP</keyword>
<dbReference type="EMBL" id="BRYB01001053">
    <property type="protein sequence ID" value="GMI42188.1"/>
    <property type="molecule type" value="Genomic_DNA"/>
</dbReference>
<keyword evidence="3" id="KW-0274">FAD</keyword>
<evidence type="ECO:0000313" key="7">
    <source>
        <dbReference type="Proteomes" id="UP001165060"/>
    </source>
</evidence>
<evidence type="ECO:0000256" key="2">
    <source>
        <dbReference type="ARBA" id="ARBA00022630"/>
    </source>
</evidence>
<keyword evidence="5" id="KW-0560">Oxidoreductase</keyword>
<accession>A0ABQ6N6Z4</accession>
<dbReference type="SUPFAM" id="SSF51905">
    <property type="entry name" value="FAD/NAD(P)-binding domain"/>
    <property type="match status" value="1"/>
</dbReference>
<organism evidence="6 7">
    <name type="scientific">Tetraparma gracilis</name>
    <dbReference type="NCBI Taxonomy" id="2962635"/>
    <lineage>
        <taxon>Eukaryota</taxon>
        <taxon>Sar</taxon>
        <taxon>Stramenopiles</taxon>
        <taxon>Ochrophyta</taxon>
        <taxon>Bolidophyceae</taxon>
        <taxon>Parmales</taxon>
        <taxon>Triparmaceae</taxon>
        <taxon>Tetraparma</taxon>
    </lineage>
</organism>
<dbReference type="Gene3D" id="3.40.50.720">
    <property type="entry name" value="NAD(P)-binding Rossmann-like Domain"/>
    <property type="match status" value="1"/>
</dbReference>